<dbReference type="WBParaSite" id="TASK_0000264101-mRNA-1">
    <property type="protein sequence ID" value="TASK_0000264101-mRNA-1"/>
    <property type="gene ID" value="TASK_0000264101"/>
</dbReference>
<sequence>LLDLEMIELRDRRDNDSAEEVKLFDLLLPLCFTSYDIDRLCMMGGSRQFLEIFNNHFLRLFDTSTPTYNLLTPKRHQKVNAECRSEETVLPFNETAASDRWIVSRMPYQPELLQKVFLSAGHTFLCLVSPFDDHLALTAVAELDPINYLEYVTNYQMWAANSCWPPKMFHKTNTRAKKFFHWSQIPLAVLCWMNEFINSAASCETIEVADQEKPSDQDDIVEVAPTPDPMLQVPQVKQSYRNALITCLDCASTVRNAPPVWIYLIRENKQHLIVENKEVSLTQ</sequence>
<name>A0A0R3VYZ7_TAEAS</name>
<organism evidence="1">
    <name type="scientific">Taenia asiatica</name>
    <name type="common">Asian tapeworm</name>
    <dbReference type="NCBI Taxonomy" id="60517"/>
    <lineage>
        <taxon>Eukaryota</taxon>
        <taxon>Metazoa</taxon>
        <taxon>Spiralia</taxon>
        <taxon>Lophotrochozoa</taxon>
        <taxon>Platyhelminthes</taxon>
        <taxon>Cestoda</taxon>
        <taxon>Eucestoda</taxon>
        <taxon>Cyclophyllidea</taxon>
        <taxon>Taeniidae</taxon>
        <taxon>Taenia</taxon>
    </lineage>
</organism>
<dbReference type="STRING" id="60517.A0A0R3VYZ7"/>
<reference evidence="1" key="1">
    <citation type="submission" date="2017-02" db="UniProtKB">
        <authorList>
            <consortium name="WormBaseParasite"/>
        </authorList>
    </citation>
    <scope>IDENTIFICATION</scope>
</reference>
<proteinExistence type="predicted"/>
<evidence type="ECO:0000313" key="1">
    <source>
        <dbReference type="WBParaSite" id="TASK_0000264101-mRNA-1"/>
    </source>
</evidence>
<dbReference type="AlphaFoldDB" id="A0A0R3VYZ7"/>
<protein>
    <submittedName>
        <fullName evidence="1">DUF1618 domain-containing protein</fullName>
    </submittedName>
</protein>
<accession>A0A0R3VYZ7</accession>